<evidence type="ECO:0000313" key="3">
    <source>
        <dbReference type="EMBL" id="CAA6806471.1"/>
    </source>
</evidence>
<dbReference type="EMBL" id="CACVAZ010000033">
    <property type="protein sequence ID" value="CAA6806471.1"/>
    <property type="molecule type" value="Genomic_DNA"/>
</dbReference>
<accession>A0A6S6S9C1</accession>
<feature type="transmembrane region" description="Helical" evidence="2">
    <location>
        <begin position="126"/>
        <end position="148"/>
    </location>
</feature>
<reference evidence="3" key="1">
    <citation type="submission" date="2020-01" db="EMBL/GenBank/DDBJ databases">
        <authorList>
            <person name="Meier V. D."/>
            <person name="Meier V D."/>
        </authorList>
    </citation>
    <scope>NUCLEOTIDE SEQUENCE</scope>
    <source>
        <strain evidence="3">HLG_WM_MAG_02</strain>
    </source>
</reference>
<gene>
    <name evidence="3" type="ORF">HELGO_WM12427</name>
</gene>
<keyword evidence="2" id="KW-0812">Transmembrane</keyword>
<name>A0A6S6S9C1_9BACT</name>
<feature type="transmembrane region" description="Helical" evidence="2">
    <location>
        <begin position="300"/>
        <end position="323"/>
    </location>
</feature>
<proteinExistence type="predicted"/>
<organism evidence="3">
    <name type="scientific">uncultured Sulfurovum sp</name>
    <dbReference type="NCBI Taxonomy" id="269237"/>
    <lineage>
        <taxon>Bacteria</taxon>
        <taxon>Pseudomonadati</taxon>
        <taxon>Campylobacterota</taxon>
        <taxon>Epsilonproteobacteria</taxon>
        <taxon>Campylobacterales</taxon>
        <taxon>Sulfurovaceae</taxon>
        <taxon>Sulfurovum</taxon>
        <taxon>environmental samples</taxon>
    </lineage>
</organism>
<protein>
    <submittedName>
        <fullName evidence="3">Uncharacterized protein</fullName>
    </submittedName>
</protein>
<evidence type="ECO:0000256" key="2">
    <source>
        <dbReference type="SAM" id="Phobius"/>
    </source>
</evidence>
<evidence type="ECO:0000256" key="1">
    <source>
        <dbReference type="SAM" id="Coils"/>
    </source>
</evidence>
<feature type="transmembrane region" description="Helical" evidence="2">
    <location>
        <begin position="83"/>
        <end position="105"/>
    </location>
</feature>
<keyword evidence="1" id="KW-0175">Coiled coil</keyword>
<keyword evidence="2" id="KW-0472">Membrane</keyword>
<keyword evidence="2" id="KW-1133">Transmembrane helix</keyword>
<dbReference type="AlphaFoldDB" id="A0A6S6S9C1"/>
<sequence length="447" mass="50423">MSQNDVKDIQSEADIYKIVDGTTESQARDSLGKSRREMTGVLAQNSRVKFLTISSKFMKPISVMNSALGLTISILLITEDVFWSLTFYIAFVIGLMVGGFFELWSTNSEHVFATKGELELGGEDRVAYKTILLSIKTYAVIMVLISAWNLPDYIIIQKTKNVDDNAYVDTRLKQIERLKKDKDNSKDSAVTTGIYQSKITRLNSEIEKIREEITKDLKTNSTSMYVKKREDAKTMIDSINKRIDKKNQEIAQAEKDMLSTASAKTSKQLYEDEISKKEDEIEKERERLKKIAGNSTSSTMGITVMLGILFVFLELGGTMASILSQRTILNSISQEEAYKENVTNTLFSSNIALKERNTRLKATKIGSDLEQNKTMTAVIAYESETMAQQHELTEKSRLAEIDRENARLLTESKMQELESHQMLALADGVAKKMQGLDTVRVKIGKML</sequence>
<feature type="coiled-coil region" evidence="1">
    <location>
        <begin position="199"/>
        <end position="294"/>
    </location>
</feature>